<dbReference type="AlphaFoldDB" id="A0A0A0BRM1"/>
<sequence length="256" mass="27178">MTTHNPDQALAGVDLEGLQLAKPALMAQAPGSERAQQDDKESGTVVGNSLVSFTSQVSAQHKDDLNNALGLAQLVAVKQGNDPAEEPIKYYKSVATFLQNIGFTGQGISFGSYTARTKTVEIDRVVMEIMAAIVAPAELGIVEAALKALKSSANSGGAPWTIYDHHSTSNKAGTFTVGLANETNDSVAFQLSAFRFVGTETSTRFLWAQYSATSVSIEDGATALSFNESVYKRVRSSVLEKLGTHAEGYIANLPDL</sequence>
<dbReference type="Proteomes" id="UP000054314">
    <property type="component" value="Unassembled WGS sequence"/>
</dbReference>
<evidence type="ECO:0000313" key="1">
    <source>
        <dbReference type="EMBL" id="KGM10605.1"/>
    </source>
</evidence>
<dbReference type="RefSeq" id="WP_035061734.1">
    <property type="nucleotide sequence ID" value="NZ_AXCZ01000138.1"/>
</dbReference>
<comment type="caution">
    <text evidence="1">The sequence shown here is derived from an EMBL/GenBank/DDBJ whole genome shotgun (WGS) entry which is preliminary data.</text>
</comment>
<dbReference type="EMBL" id="AXCZ01000138">
    <property type="protein sequence ID" value="KGM10605.1"/>
    <property type="molecule type" value="Genomic_DNA"/>
</dbReference>
<dbReference type="OrthoDB" id="4824088at2"/>
<accession>A0A0A0BRM1</accession>
<proteinExistence type="predicted"/>
<name>A0A0A0BRM1_9CELL</name>
<organism evidence="1 2">
    <name type="scientific">Cellulomonas bogoriensis 69B4 = DSM 16987</name>
    <dbReference type="NCBI Taxonomy" id="1386082"/>
    <lineage>
        <taxon>Bacteria</taxon>
        <taxon>Bacillati</taxon>
        <taxon>Actinomycetota</taxon>
        <taxon>Actinomycetes</taxon>
        <taxon>Micrococcales</taxon>
        <taxon>Cellulomonadaceae</taxon>
        <taxon>Cellulomonas</taxon>
    </lineage>
</organism>
<protein>
    <submittedName>
        <fullName evidence="1">Uncharacterized protein</fullName>
    </submittedName>
</protein>
<reference evidence="1 2" key="1">
    <citation type="submission" date="2013-08" db="EMBL/GenBank/DDBJ databases">
        <title>Genome sequencing of Cellulomonas bogoriensis 69B4.</title>
        <authorList>
            <person name="Chen F."/>
            <person name="Li Y."/>
            <person name="Wang G."/>
        </authorList>
    </citation>
    <scope>NUCLEOTIDE SEQUENCE [LARGE SCALE GENOMIC DNA]</scope>
    <source>
        <strain evidence="1 2">69B4</strain>
    </source>
</reference>
<evidence type="ECO:0000313" key="2">
    <source>
        <dbReference type="Proteomes" id="UP000054314"/>
    </source>
</evidence>
<keyword evidence="2" id="KW-1185">Reference proteome</keyword>
<gene>
    <name evidence="1" type="ORF">N869_04420</name>
</gene>